<dbReference type="Gene3D" id="1.10.10.10">
    <property type="entry name" value="Winged helix-like DNA-binding domain superfamily/Winged helix DNA-binding domain"/>
    <property type="match status" value="1"/>
</dbReference>
<evidence type="ECO:0000259" key="3">
    <source>
        <dbReference type="PROSITE" id="PS51526"/>
    </source>
</evidence>
<feature type="region of interest" description="Disordered" evidence="2">
    <location>
        <begin position="202"/>
        <end position="226"/>
    </location>
</feature>
<feature type="compositionally biased region" description="Polar residues" evidence="2">
    <location>
        <begin position="710"/>
        <end position="730"/>
    </location>
</feature>
<keyword evidence="1 4" id="KW-0238">DNA-binding</keyword>
<dbReference type="SUPFAM" id="SSF46785">
    <property type="entry name" value="Winged helix' DNA-binding domain"/>
    <property type="match status" value="1"/>
</dbReference>
<feature type="region of interest" description="Disordered" evidence="2">
    <location>
        <begin position="790"/>
        <end position="893"/>
    </location>
</feature>
<dbReference type="InterPro" id="IPR036388">
    <property type="entry name" value="WH-like_DNA-bd_sf"/>
</dbReference>
<feature type="compositionally biased region" description="Basic and acidic residues" evidence="2">
    <location>
        <begin position="824"/>
        <end position="833"/>
    </location>
</feature>
<feature type="compositionally biased region" description="Polar residues" evidence="2">
    <location>
        <begin position="687"/>
        <end position="703"/>
    </location>
</feature>
<feature type="compositionally biased region" description="Polar residues" evidence="2">
    <location>
        <begin position="790"/>
        <end position="810"/>
    </location>
</feature>
<evidence type="ECO:0000256" key="1">
    <source>
        <dbReference type="ARBA" id="ARBA00023125"/>
    </source>
</evidence>
<evidence type="ECO:0000256" key="2">
    <source>
        <dbReference type="SAM" id="MobiDB-lite"/>
    </source>
</evidence>
<dbReference type="Proteomes" id="UP001651158">
    <property type="component" value="Unassembled WGS sequence"/>
</dbReference>
<accession>A0ABR4QJF8</accession>
<sequence length="893" mass="95459">MQTHADQDSRTLYGYLLNSLEKAVTPEARSRIDALVREFASFRDTEKILCALLLPAEPHGNCVPNLIEDDIGPNGFEVNSLGVGIFGGSGCSSSLHLSNQVEQSQAYTWIMSHLEEDSSTCLRKDEVYEDYRAYCEKHNQKTLNTADFGKVMKRAFPNVRPRRLGQRGQSRYCYGGMRKKLEVQAPSLPDLTLELSAPPATNNFRSGSSSVSSIDEQRHNQRGEVSPAWPTEEVRTVLGVTGPILADVVRIILEYARTVLGTEFTSLLHFAQHLVSDRYVTAHSRHAFALIAHLANSSTNSANVASSSLSNILLTPSAAAAGAFAEALQKGMYGQMYRQSLESYSQFSENATALKPSTPRSSPIVPRKDGFLKKEETDQNPSSSVDIASVGNNPSPAGRVNSAGSTASSSHSQTPPVTTATVNQMGGSGPGGGTLPYRAPAVTVVGTMPVSAYQISPSSHYSFPLTQFSSTSNSLLQTPATKPALPVTQTTDAYPGASAYLSQRNQQPYAHSSSTDQRRASFSENPASYLTPVTCNSNYCASTPTTPYPNRGLEVSTSYTSYGTGGAFVAQTTGPSNSLQPQQPPAPIAGGRSPYATIPYKHPTTQLPIDAPGAHEPTVRVHLGSVSPTKHMNFFSLSSGSQSTGGYETRYQHRATVSPVTLPAPGAAVQSNTSYYPSRYSNFNVMSPATPGQSSPKLPSTSLGGEVASSDRSSWQSMKRPSVVRPTSSFEPGAGDDPFDYDNLPHLGTSPCPPEIPPSSPTEFLSFYSAGNAARRKEAQDTAEDLDRTLTNLSPDTSVNAANKSKSSQPLHVHISQDDGNEVEVVRKREALHDALLTPSGEPASAKTSPSVTPRERYGRPHSGGNGIDPSSSTNPLVQKRLTPSSDSNVGSL</sequence>
<keyword evidence="5" id="KW-1185">Reference proteome</keyword>
<gene>
    <name evidence="4" type="ORF">TcWFU_001345</name>
</gene>
<dbReference type="PANTHER" id="PTHR12619:SF21">
    <property type="entry name" value="RFX-TYPE WINGED-HELIX DOMAIN-CONTAINING PROTEIN"/>
    <property type="match status" value="1"/>
</dbReference>
<reference evidence="4 5" key="1">
    <citation type="journal article" date="2022" name="Front. Cell. Infect. Microbiol.">
        <title>The Genomes of Two Strains of Taenia crassiceps the Animal Model for the Study of Human Cysticercosis.</title>
        <authorList>
            <person name="Bobes R.J."/>
            <person name="Estrada K."/>
            <person name="Rios-Valencia D.G."/>
            <person name="Calderon-Gallegos A."/>
            <person name="de la Torre P."/>
            <person name="Carrero J.C."/>
            <person name="Sanchez-Flores A."/>
            <person name="Laclette J.P."/>
        </authorList>
    </citation>
    <scope>NUCLEOTIDE SEQUENCE [LARGE SCALE GENOMIC DNA]</scope>
    <source>
        <strain evidence="4">WFUcys</strain>
    </source>
</reference>
<protein>
    <submittedName>
        <fullName evidence="4">DNA-binding protein RFX5</fullName>
    </submittedName>
</protein>
<feature type="region of interest" description="Disordered" evidence="2">
    <location>
        <begin position="351"/>
        <end position="433"/>
    </location>
</feature>
<feature type="compositionally biased region" description="Pro residues" evidence="2">
    <location>
        <begin position="751"/>
        <end position="760"/>
    </location>
</feature>
<evidence type="ECO:0000313" key="5">
    <source>
        <dbReference type="Proteomes" id="UP001651158"/>
    </source>
</evidence>
<dbReference type="InterPro" id="IPR036390">
    <property type="entry name" value="WH_DNA-bd_sf"/>
</dbReference>
<dbReference type="GO" id="GO:0003677">
    <property type="term" value="F:DNA binding"/>
    <property type="evidence" value="ECO:0007669"/>
    <property type="project" value="UniProtKB-KW"/>
</dbReference>
<feature type="compositionally biased region" description="Polar residues" evidence="2">
    <location>
        <begin position="869"/>
        <end position="893"/>
    </location>
</feature>
<comment type="caution">
    <text evidence="4">The sequence shown here is derived from an EMBL/GenBank/DDBJ whole genome shotgun (WGS) entry which is preliminary data.</text>
</comment>
<dbReference type="InterPro" id="IPR039779">
    <property type="entry name" value="RFX-like"/>
</dbReference>
<organism evidence="4 5">
    <name type="scientific">Taenia crassiceps</name>
    <dbReference type="NCBI Taxonomy" id="6207"/>
    <lineage>
        <taxon>Eukaryota</taxon>
        <taxon>Metazoa</taxon>
        <taxon>Spiralia</taxon>
        <taxon>Lophotrochozoa</taxon>
        <taxon>Platyhelminthes</taxon>
        <taxon>Cestoda</taxon>
        <taxon>Eucestoda</taxon>
        <taxon>Cyclophyllidea</taxon>
        <taxon>Taeniidae</taxon>
        <taxon>Taenia</taxon>
    </lineage>
</organism>
<name>A0ABR4QJF8_9CEST</name>
<feature type="compositionally biased region" description="Basic and acidic residues" evidence="2">
    <location>
        <begin position="366"/>
        <end position="377"/>
    </location>
</feature>
<dbReference type="InterPro" id="IPR003150">
    <property type="entry name" value="DNA-bd_RFX"/>
</dbReference>
<feature type="domain" description="RFX-type winged-helix" evidence="3">
    <location>
        <begin position="106"/>
        <end position="181"/>
    </location>
</feature>
<feature type="compositionally biased region" description="Polar residues" evidence="2">
    <location>
        <begin position="379"/>
        <end position="395"/>
    </location>
</feature>
<dbReference type="EMBL" id="JAKROA010000002">
    <property type="protein sequence ID" value="KAL5109804.1"/>
    <property type="molecule type" value="Genomic_DNA"/>
</dbReference>
<feature type="compositionally biased region" description="Low complexity" evidence="2">
    <location>
        <begin position="402"/>
        <end position="412"/>
    </location>
</feature>
<feature type="region of interest" description="Disordered" evidence="2">
    <location>
        <begin position="687"/>
        <end position="762"/>
    </location>
</feature>
<dbReference type="PANTHER" id="PTHR12619">
    <property type="entry name" value="RFX TRANSCRIPTION FACTOR FAMILY"/>
    <property type="match status" value="1"/>
</dbReference>
<dbReference type="PROSITE" id="PS51526">
    <property type="entry name" value="RFX_DBD"/>
    <property type="match status" value="1"/>
</dbReference>
<proteinExistence type="predicted"/>
<evidence type="ECO:0000313" key="4">
    <source>
        <dbReference type="EMBL" id="KAL5109804.1"/>
    </source>
</evidence>
<feature type="compositionally biased region" description="Polar residues" evidence="2">
    <location>
        <begin position="413"/>
        <end position="425"/>
    </location>
</feature>
<dbReference type="Pfam" id="PF02257">
    <property type="entry name" value="RFX_DNA_binding"/>
    <property type="match status" value="1"/>
</dbReference>